<sequence>MDTTTPLPDTKEQSAVADQGPRAQSGEKTDQQPAKQGNSVTIKLFLNNPLRFIVDRHNEIEDAKARDEQILRDFEEKLKRYGLSRDEVYWIDGTTSERRHIRNDVDLGELTHDAPVAHFYTAPPGNPPSEDRQKRQKKKKGRSRRCSQERPHNFRCMLYRGSVPQFTITFKSKEELFQKYSQKLQELGIPVDSLYRLDSEEVKAEPVKNADDVFSLFEQTFWMDLYSKSAAEANVSLGLPYHILSSKSHSMKDFALHLQTKEDGLMVQDNPSELKTTTFRLHLDKKPHFYISYKDKHDLFKQFKRKLRENGLSPSDIYLVEYDVGEPIQMNNADALIDAAGASMQMFNRDEKQNTSLGQRELVPYQEPCSRHDHHLGRYTHSGDPSKRCHYLTKRKRFCCTEFPQPFCLPRLPSACPCSAHTPCCCSCRCYCGHW</sequence>
<evidence type="ECO:0000313" key="2">
    <source>
        <dbReference type="Proteomes" id="UP000025227"/>
    </source>
</evidence>
<dbReference type="OrthoDB" id="5870081at2759"/>
<name>A0A7I4Y080_HAECO</name>
<evidence type="ECO:0000313" key="3">
    <source>
        <dbReference type="WBParaSite" id="HCON_00030650-00001"/>
    </source>
</evidence>
<proteinExistence type="predicted"/>
<feature type="region of interest" description="Disordered" evidence="1">
    <location>
        <begin position="117"/>
        <end position="149"/>
    </location>
</feature>
<dbReference type="AlphaFoldDB" id="A0A7I4Y080"/>
<organism evidence="2 3">
    <name type="scientific">Haemonchus contortus</name>
    <name type="common">Barber pole worm</name>
    <dbReference type="NCBI Taxonomy" id="6289"/>
    <lineage>
        <taxon>Eukaryota</taxon>
        <taxon>Metazoa</taxon>
        <taxon>Ecdysozoa</taxon>
        <taxon>Nematoda</taxon>
        <taxon>Chromadorea</taxon>
        <taxon>Rhabditida</taxon>
        <taxon>Rhabditina</taxon>
        <taxon>Rhabditomorpha</taxon>
        <taxon>Strongyloidea</taxon>
        <taxon>Trichostrongylidae</taxon>
        <taxon>Haemonchus</taxon>
    </lineage>
</organism>
<reference evidence="3" key="1">
    <citation type="submission" date="2020-12" db="UniProtKB">
        <authorList>
            <consortium name="WormBaseParasite"/>
        </authorList>
    </citation>
    <scope>IDENTIFICATION</scope>
    <source>
        <strain evidence="3">MHco3</strain>
    </source>
</reference>
<dbReference type="Pfam" id="PF17618">
    <property type="entry name" value="SL4P"/>
    <property type="match status" value="3"/>
</dbReference>
<dbReference type="InterPro" id="IPR035127">
    <property type="entry name" value="SL4P"/>
</dbReference>
<accession>A0A7I4Y080</accession>
<keyword evidence="2" id="KW-1185">Reference proteome</keyword>
<evidence type="ECO:0000256" key="1">
    <source>
        <dbReference type="SAM" id="MobiDB-lite"/>
    </source>
</evidence>
<feature type="compositionally biased region" description="Basic residues" evidence="1">
    <location>
        <begin position="134"/>
        <end position="145"/>
    </location>
</feature>
<dbReference type="WBParaSite" id="HCON_00030650-00001">
    <property type="protein sequence ID" value="HCON_00030650-00001"/>
    <property type="gene ID" value="HCON_00030650"/>
</dbReference>
<feature type="region of interest" description="Disordered" evidence="1">
    <location>
        <begin position="1"/>
        <end position="39"/>
    </location>
</feature>
<dbReference type="Proteomes" id="UP000025227">
    <property type="component" value="Unplaced"/>
</dbReference>
<protein>
    <submittedName>
        <fullName evidence="3">Ubiquitinyl hydrolase 1</fullName>
    </submittedName>
</protein>